<comment type="caution">
    <text evidence="2">The sequence shown here is derived from an EMBL/GenBank/DDBJ whole genome shotgun (WGS) entry which is preliminary data.</text>
</comment>
<dbReference type="RefSeq" id="WP_345089334.1">
    <property type="nucleotide sequence ID" value="NZ_BAABCS010000003.1"/>
</dbReference>
<name>A0ABP7UDL6_9FLAO</name>
<dbReference type="Proteomes" id="UP001500426">
    <property type="component" value="Unassembled WGS sequence"/>
</dbReference>
<dbReference type="SUPFAM" id="SSF48452">
    <property type="entry name" value="TPR-like"/>
    <property type="match status" value="1"/>
</dbReference>
<dbReference type="InterPro" id="IPR002931">
    <property type="entry name" value="Transglutaminase-like"/>
</dbReference>
<organism evidence="2 3">
    <name type="scientific">Flavobacterium chungnamense</name>
    <dbReference type="NCBI Taxonomy" id="706182"/>
    <lineage>
        <taxon>Bacteria</taxon>
        <taxon>Pseudomonadati</taxon>
        <taxon>Bacteroidota</taxon>
        <taxon>Flavobacteriia</taxon>
        <taxon>Flavobacteriales</taxon>
        <taxon>Flavobacteriaceae</taxon>
        <taxon>Flavobacterium</taxon>
    </lineage>
</organism>
<gene>
    <name evidence="2" type="ORF">GCM10022388_01890</name>
</gene>
<feature type="domain" description="Transglutaminase-like" evidence="1">
    <location>
        <begin position="889"/>
        <end position="985"/>
    </location>
</feature>
<reference evidence="3" key="1">
    <citation type="journal article" date="2019" name="Int. J. Syst. Evol. Microbiol.">
        <title>The Global Catalogue of Microorganisms (GCM) 10K type strain sequencing project: providing services to taxonomists for standard genome sequencing and annotation.</title>
        <authorList>
            <consortium name="The Broad Institute Genomics Platform"/>
            <consortium name="The Broad Institute Genome Sequencing Center for Infectious Disease"/>
            <person name="Wu L."/>
            <person name="Ma J."/>
        </authorList>
    </citation>
    <scope>NUCLEOTIDE SEQUENCE [LARGE SCALE GENOMIC DNA]</scope>
    <source>
        <strain evidence="3">JCM 17068</strain>
    </source>
</reference>
<dbReference type="InterPro" id="IPR038765">
    <property type="entry name" value="Papain-like_cys_pep_sf"/>
</dbReference>
<evidence type="ECO:0000313" key="2">
    <source>
        <dbReference type="EMBL" id="GAA4040928.1"/>
    </source>
</evidence>
<dbReference type="Gene3D" id="2.60.40.3140">
    <property type="match status" value="1"/>
</dbReference>
<proteinExistence type="predicted"/>
<accession>A0ABP7UDL6</accession>
<dbReference type="InterPro" id="IPR011990">
    <property type="entry name" value="TPR-like_helical_dom_sf"/>
</dbReference>
<protein>
    <submittedName>
        <fullName evidence="2">DUF3857 domain-containing protein</fullName>
    </submittedName>
</protein>
<dbReference type="Gene3D" id="1.25.40.10">
    <property type="entry name" value="Tetratricopeptide repeat domain"/>
    <property type="match status" value="1"/>
</dbReference>
<evidence type="ECO:0000259" key="1">
    <source>
        <dbReference type="Pfam" id="PF01841"/>
    </source>
</evidence>
<sequence length="1248" mass="144144">MKKIVAICILFVNITFAQTAEKKVWDLLLSNKREDARKLFDKELKAKMNTNVDYLILDAMLQYEMGTLAFDDQILKQFLTTCKEKNYLYPIWYKPYMMDNPNTNGYNDYTYKKIDLLAASEVFGKDPLVIYFKAVCDRKRKNPQGFSDNIKKLNAIEDWQYCGAFENLNDSGLETEYEPEVYANNDKLFDANSNGKIGWYIPVDKQEEGYHFYSNESEYGDGIMYSQVFIDSPSDKEVYLNFGTSSSIKIFVNDAEIYANNMAEHTDLNAFRLKFKLLKGTNRLLVKFSTNAGNDNFFVSITDESNNKISELTISNKFKAYNKSTLEQLNVVELNPTFEDYFKDLIAKNPGNVLYKILLFEAYSNNSKNDLANDVVEELIKEYPKSSFIQVLQMTNYSNKKETQKVEEIAKNMEINDEFYYYNILKKIQDQEWMRSANIVELEKYRDKTNTVKSDMVTTLFDFILASRKSDINLMIQKLEDLFAKSDNNEFYVTSFAGIYEKLKNDKSKTIKMLEDLVASKENLIAVNQLREYYDDANRKDEVEKMIHDVSIRYPFSNDLRVDHIEFLIDENRYSEALVEVDKALANFPYSFSLMEKKGTIYNNMNNVKEAEKFIRQSLSHNSSNSSLRKKLYDITKTPDEIEEVATKDIYKVIKQRRNSTLKGDFGVTTLLDEYIVNILPEGGRKSKVTFLYEITSEKGIEELKEYSIESYSNTVLKSEIVKQDGSIVPAEEGDGTLVFTDLKVGDVIYIQYERYENSYGRFYKDFDLSCYFNSYYPAVEAVFGFIYPPGTDYISDFINGTVPSTTKKVNNKTYMIWKRTNVPAMALSESYAPNFSDLTNTIRISTIKSWKEISNWYSDLVKKNLKLDKITKKAFTEIFPNGVTGISQEEIAKKIYSYIGNNIKYSSLDFRQSGYVPQKPSKTITTKLGDCKDVSTLFVALSQLAGMKANLVLVTTNDNGFTSMLLPSNDFNHCIVKVAIDGKDYFLELTDKYLPFKALPSSLYNANALVISFDKAENEKSKIIAIPFDNALRNVTNAVTAMTIDDKSKSFTNTFTISGANKSYYNEMFSDATTEDVRKKRIEEDYNSKLKKVVSLQSSKVIKNETYDKDITFETQFTISERIQTVGNLKITDIPFLDKVYTRDIISLESRKYDIDYFSYETSNEYNSEVILNIPQDKKFTEVPEGKTFTFKGHKYQIAFELFKPNTLKVVRTVTLNWDKISTTDYLEYKKYVEDVIAAEEQIVGFK</sequence>
<dbReference type="Gene3D" id="3.10.620.30">
    <property type="match status" value="1"/>
</dbReference>
<dbReference type="Pfam" id="PF01841">
    <property type="entry name" value="Transglut_core"/>
    <property type="match status" value="1"/>
</dbReference>
<keyword evidence="3" id="KW-1185">Reference proteome</keyword>
<dbReference type="SUPFAM" id="SSF54001">
    <property type="entry name" value="Cysteine proteinases"/>
    <property type="match status" value="1"/>
</dbReference>
<dbReference type="EMBL" id="BAABCS010000003">
    <property type="protein sequence ID" value="GAA4040928.1"/>
    <property type="molecule type" value="Genomic_DNA"/>
</dbReference>
<evidence type="ECO:0000313" key="3">
    <source>
        <dbReference type="Proteomes" id="UP001500426"/>
    </source>
</evidence>